<reference evidence="5 6" key="1">
    <citation type="journal article" date="2022" name="Res Sq">
        <title>Evolution of multicellular longitudinally dividing oral cavity symbionts (Neisseriaceae).</title>
        <authorList>
            <person name="Nyongesa S."/>
            <person name="Weber P."/>
            <person name="Bernet E."/>
            <person name="Pullido F."/>
            <person name="Nieckarz M."/>
            <person name="Delaby M."/>
            <person name="Nieves C."/>
            <person name="Viehboeck T."/>
            <person name="Krause N."/>
            <person name="Rivera-Millot A."/>
            <person name="Nakamura A."/>
            <person name="Vischer N."/>
            <person name="VanNieuwenhze M."/>
            <person name="Brun Y."/>
            <person name="Cava F."/>
            <person name="Bulgheresi S."/>
            <person name="Veyrier F."/>
        </authorList>
    </citation>
    <scope>NUCLEOTIDE SEQUENCE [LARGE SCALE GENOMIC DNA]</scope>
    <source>
        <strain evidence="5 6">CCUG 63373m</strain>
    </source>
</reference>
<dbReference type="EMBL" id="CP091508">
    <property type="protein sequence ID" value="UOO81225.1"/>
    <property type="molecule type" value="Genomic_DNA"/>
</dbReference>
<keyword evidence="6" id="KW-1185">Reference proteome</keyword>
<evidence type="ECO:0000256" key="1">
    <source>
        <dbReference type="ARBA" id="ARBA00022505"/>
    </source>
</evidence>
<evidence type="ECO:0000313" key="6">
    <source>
        <dbReference type="Proteomes" id="UP000829817"/>
    </source>
</evidence>
<name>A0ABY4DR84_9NEIS</name>
<dbReference type="SMART" id="SM01008">
    <property type="entry name" value="Ald_Xan_dh_C"/>
    <property type="match status" value="1"/>
</dbReference>
<dbReference type="InterPro" id="IPR036856">
    <property type="entry name" value="Ald_Oxase/Xan_DH_a/b_sf"/>
</dbReference>
<accession>A0ABY4DR84</accession>
<dbReference type="Proteomes" id="UP000829817">
    <property type="component" value="Chromosome"/>
</dbReference>
<gene>
    <name evidence="5" type="primary">xdhB</name>
    <name evidence="5" type="ORF">LVJ83_09630</name>
</gene>
<dbReference type="NCBIfam" id="TIGR02965">
    <property type="entry name" value="xanthine_xdhB"/>
    <property type="match status" value="1"/>
</dbReference>
<evidence type="ECO:0000256" key="2">
    <source>
        <dbReference type="ARBA" id="ARBA00023002"/>
    </source>
</evidence>
<dbReference type="SUPFAM" id="SSF56003">
    <property type="entry name" value="Molybdenum cofactor-binding domain"/>
    <property type="match status" value="1"/>
</dbReference>
<dbReference type="SUPFAM" id="SSF54665">
    <property type="entry name" value="CO dehydrogenase molybdoprotein N-domain-like"/>
    <property type="match status" value="1"/>
</dbReference>
<dbReference type="InterPro" id="IPR008274">
    <property type="entry name" value="AldOxase/xan_DH_MoCoBD1"/>
</dbReference>
<feature type="domain" description="Aldehyde oxidase/xanthine dehydrogenase a/b hammerhead" evidence="4">
    <location>
        <begin position="33"/>
        <end position="140"/>
    </location>
</feature>
<evidence type="ECO:0000313" key="5">
    <source>
        <dbReference type="EMBL" id="UOO81225.1"/>
    </source>
</evidence>
<sequence length="800" mass="87125">MSHTPDTAHLLQQPVQGSAGQPHPHDSARRHVTGSAPYVDDMAELPGTVHIAIGKSPIAHGRLNALHLDDVRTAEGVIDILTFADLPAETDVGPVFKGDPLLVEKEISFYGQPLFAVAARSHRLAKQAALSGRADCEAAEPVLDIAAAMRQNRFVRPPHFMQKGDAAAVLAAAEHTLSGKLYVRGQEHFYLETQVSYAIPEDDGGVTVYCSTQHPSEVQKLVAEVLGIPLALVRIIVRRLGGGFGGKETQAAPWACLAALFAVRLKRPAKLRLDRQDDMQLTGKRHDFANEYRAAFDADGKIQAADIRLAALCGYSPDLSDAIVDRAMFHSDNAYHYPNALISGYRCQTHTVSNTAFRGFGGPQGVIAAEALMEDIAQAVGHDALDVRYTNLYQEGDSTHYGQKIEHFYLPELMRELEQSSGYRTRREAVGAFNRRHRHQKRGLALTPVKFGISFTVTFLNQGGALVHIYTDGSVHLNHGGVEMGQGLFTKVAQIVAAEFALDIERIKISATDTDKVPNTSATAASSGTDLNGMAAQNACRTLKQRLLDFIGSHFDRPSENVRFWRNHVLIADNDIRTADNDALAALAADPQHCRCLAFGELATLAYQHSISLSASGFYATPEIYYHRDSASGKPFYYFAFGAACSEVEIDTLTGEYRVLRSDILHDVGRSINPAVDIGQIEGGFIQGMGWLTTEDLRWNDNGRLDSAAAATYKIPTAADVPEIFNVALYHRANPEATVYHSKAVGEPPFMLGISVWCALRDAVAACADYRVRPELNAPATPEEILHAVNRVQSGADNAV</sequence>
<evidence type="ECO:0000256" key="3">
    <source>
        <dbReference type="SAM" id="MobiDB-lite"/>
    </source>
</evidence>
<dbReference type="InterPro" id="IPR014309">
    <property type="entry name" value="Xanthine_DH_Mopterin-bd_su"/>
</dbReference>
<dbReference type="InterPro" id="IPR000674">
    <property type="entry name" value="Ald_Oxase/Xan_DH_a/b"/>
</dbReference>
<dbReference type="InterPro" id="IPR046867">
    <property type="entry name" value="AldOxase/xan_DH_MoCoBD2"/>
</dbReference>
<dbReference type="Gene3D" id="3.90.1170.50">
    <property type="entry name" value="Aldehyde oxidase/xanthine dehydrogenase, a/b hammerhead"/>
    <property type="match status" value="1"/>
</dbReference>
<proteinExistence type="predicted"/>
<dbReference type="RefSeq" id="WP_244784289.1">
    <property type="nucleotide sequence ID" value="NZ_CP091508.1"/>
</dbReference>
<dbReference type="EC" id="1.17.1.4" evidence="5"/>
<dbReference type="PANTHER" id="PTHR11908">
    <property type="entry name" value="XANTHINE DEHYDROGENASE"/>
    <property type="match status" value="1"/>
</dbReference>
<dbReference type="PANTHER" id="PTHR11908:SF132">
    <property type="entry name" value="ALDEHYDE OXIDASE 1-RELATED"/>
    <property type="match status" value="1"/>
</dbReference>
<keyword evidence="1" id="KW-0500">Molybdenum</keyword>
<organism evidence="5 6">
    <name type="scientific">Uruburuella testudinis</name>
    <dbReference type="NCBI Taxonomy" id="1282863"/>
    <lineage>
        <taxon>Bacteria</taxon>
        <taxon>Pseudomonadati</taxon>
        <taxon>Pseudomonadota</taxon>
        <taxon>Betaproteobacteria</taxon>
        <taxon>Neisseriales</taxon>
        <taxon>Neisseriaceae</taxon>
        <taxon>Uruburuella</taxon>
    </lineage>
</organism>
<dbReference type="Pfam" id="PF20256">
    <property type="entry name" value="MoCoBD_2"/>
    <property type="match status" value="1"/>
</dbReference>
<protein>
    <submittedName>
        <fullName evidence="5">Xanthine dehydrogenase molybdopterin binding subunit</fullName>
        <ecNumber evidence="5">1.17.1.4</ecNumber>
    </submittedName>
</protein>
<dbReference type="Pfam" id="PF01315">
    <property type="entry name" value="Ald_Xan_dh_C"/>
    <property type="match status" value="1"/>
</dbReference>
<dbReference type="InterPro" id="IPR037165">
    <property type="entry name" value="AldOxase/xan_DH_Mopterin-bd_sf"/>
</dbReference>
<feature type="region of interest" description="Disordered" evidence="3">
    <location>
        <begin position="1"/>
        <end position="32"/>
    </location>
</feature>
<dbReference type="InterPro" id="IPR016208">
    <property type="entry name" value="Ald_Oxase/xanthine_DH-like"/>
</dbReference>
<evidence type="ECO:0000259" key="4">
    <source>
        <dbReference type="SMART" id="SM01008"/>
    </source>
</evidence>
<keyword evidence="2 5" id="KW-0560">Oxidoreductase</keyword>
<dbReference type="GO" id="GO:0004854">
    <property type="term" value="F:xanthine dehydrogenase activity"/>
    <property type="evidence" value="ECO:0007669"/>
    <property type="project" value="UniProtKB-EC"/>
</dbReference>
<dbReference type="Pfam" id="PF02738">
    <property type="entry name" value="MoCoBD_1"/>
    <property type="match status" value="1"/>
</dbReference>
<dbReference type="Gene3D" id="3.30.365.10">
    <property type="entry name" value="Aldehyde oxidase/xanthine dehydrogenase, molybdopterin binding domain"/>
    <property type="match status" value="4"/>
</dbReference>